<keyword evidence="1" id="KW-1133">Transmembrane helix</keyword>
<evidence type="ECO:0000256" key="1">
    <source>
        <dbReference type="SAM" id="Phobius"/>
    </source>
</evidence>
<accession>A0A926UTS3</accession>
<dbReference type="Proteomes" id="UP000631421">
    <property type="component" value="Unassembled WGS sequence"/>
</dbReference>
<feature type="transmembrane region" description="Helical" evidence="1">
    <location>
        <begin position="38"/>
        <end position="62"/>
    </location>
</feature>
<reference evidence="2" key="1">
    <citation type="journal article" date="2015" name="ISME J.">
        <title>Draft Genome Sequence of Streptomyces incarnatus NRRL8089, which Produces the Nucleoside Antibiotic Sinefungin.</title>
        <authorList>
            <person name="Oshima K."/>
            <person name="Hattori M."/>
            <person name="Shimizu H."/>
            <person name="Fukuda K."/>
            <person name="Nemoto M."/>
            <person name="Inagaki K."/>
            <person name="Tamura T."/>
        </authorList>
    </citation>
    <scope>NUCLEOTIDE SEQUENCE</scope>
    <source>
        <strain evidence="2">FACHB-1277</strain>
    </source>
</reference>
<comment type="caution">
    <text evidence="2">The sequence shown here is derived from an EMBL/GenBank/DDBJ whole genome shotgun (WGS) entry which is preliminary data.</text>
</comment>
<gene>
    <name evidence="2" type="ORF">H6F44_07810</name>
</gene>
<organism evidence="2 3">
    <name type="scientific">Pseudanabaena cinerea FACHB-1277</name>
    <dbReference type="NCBI Taxonomy" id="2949581"/>
    <lineage>
        <taxon>Bacteria</taxon>
        <taxon>Bacillati</taxon>
        <taxon>Cyanobacteriota</taxon>
        <taxon>Cyanophyceae</taxon>
        <taxon>Pseudanabaenales</taxon>
        <taxon>Pseudanabaenaceae</taxon>
        <taxon>Pseudanabaena</taxon>
        <taxon>Pseudanabaena cinerea</taxon>
    </lineage>
</organism>
<name>A0A926UTS3_9CYAN</name>
<dbReference type="EMBL" id="JACJPY010000018">
    <property type="protein sequence ID" value="MBD2150027.1"/>
    <property type="molecule type" value="Genomic_DNA"/>
</dbReference>
<feature type="transmembrane region" description="Helical" evidence="1">
    <location>
        <begin position="12"/>
        <end position="32"/>
    </location>
</feature>
<dbReference type="RefSeq" id="WP_190350398.1">
    <property type="nucleotide sequence ID" value="NZ_JACJPY010000018.1"/>
</dbReference>
<evidence type="ECO:0000313" key="2">
    <source>
        <dbReference type="EMBL" id="MBD2150027.1"/>
    </source>
</evidence>
<dbReference type="AlphaFoldDB" id="A0A926UTS3"/>
<keyword evidence="3" id="KW-1185">Reference proteome</keyword>
<evidence type="ECO:0000313" key="3">
    <source>
        <dbReference type="Proteomes" id="UP000631421"/>
    </source>
</evidence>
<proteinExistence type="predicted"/>
<keyword evidence="1" id="KW-0812">Transmembrane</keyword>
<keyword evidence="1" id="KW-0472">Membrane</keyword>
<sequence>MQLKSAKPRSVFTYLRSLFLIPAIASLLFFLWCVWSILPYFLAMMLCGLAFQLSVMGLLPLLKR</sequence>
<protein>
    <submittedName>
        <fullName evidence="2">Uncharacterized protein</fullName>
    </submittedName>
</protein>
<reference evidence="2" key="2">
    <citation type="submission" date="2020-08" db="EMBL/GenBank/DDBJ databases">
        <authorList>
            <person name="Chen M."/>
            <person name="Teng W."/>
            <person name="Zhao L."/>
            <person name="Hu C."/>
            <person name="Zhou Y."/>
            <person name="Han B."/>
            <person name="Song L."/>
            <person name="Shu W."/>
        </authorList>
    </citation>
    <scope>NUCLEOTIDE SEQUENCE</scope>
    <source>
        <strain evidence="2">FACHB-1277</strain>
    </source>
</reference>